<keyword evidence="5" id="KW-0418">Kinase</keyword>
<dbReference type="InterPro" id="IPR003661">
    <property type="entry name" value="HisK_dim/P_dom"/>
</dbReference>
<evidence type="ECO:0000256" key="6">
    <source>
        <dbReference type="SAM" id="MobiDB-lite"/>
    </source>
</evidence>
<evidence type="ECO:0000256" key="1">
    <source>
        <dbReference type="ARBA" id="ARBA00000085"/>
    </source>
</evidence>
<evidence type="ECO:0000256" key="2">
    <source>
        <dbReference type="ARBA" id="ARBA00012438"/>
    </source>
</evidence>
<dbReference type="InterPro" id="IPR004358">
    <property type="entry name" value="Sig_transdc_His_kin-like_C"/>
</dbReference>
<dbReference type="PANTHER" id="PTHR42878:SF15">
    <property type="entry name" value="BACTERIOPHYTOCHROME"/>
    <property type="match status" value="1"/>
</dbReference>
<dbReference type="CDD" id="cd00082">
    <property type="entry name" value="HisKA"/>
    <property type="match status" value="1"/>
</dbReference>
<dbReference type="Gene3D" id="3.30.565.10">
    <property type="entry name" value="Histidine kinase-like ATPase, C-terminal domain"/>
    <property type="match status" value="1"/>
</dbReference>
<feature type="region of interest" description="Disordered" evidence="6">
    <location>
        <begin position="1"/>
        <end position="28"/>
    </location>
</feature>
<organism evidence="8 9">
    <name type="scientific">Hydrogenophaga pseudoflava</name>
    <name type="common">Pseudomonas carboxydoflava</name>
    <dbReference type="NCBI Taxonomy" id="47421"/>
    <lineage>
        <taxon>Bacteria</taxon>
        <taxon>Pseudomonadati</taxon>
        <taxon>Pseudomonadota</taxon>
        <taxon>Betaproteobacteria</taxon>
        <taxon>Burkholderiales</taxon>
        <taxon>Comamonadaceae</taxon>
        <taxon>Hydrogenophaga</taxon>
    </lineage>
</organism>
<dbReference type="InterPro" id="IPR003594">
    <property type="entry name" value="HATPase_dom"/>
</dbReference>
<evidence type="ECO:0000256" key="5">
    <source>
        <dbReference type="ARBA" id="ARBA00022777"/>
    </source>
</evidence>
<dbReference type="SUPFAM" id="SSF55874">
    <property type="entry name" value="ATPase domain of HSP90 chaperone/DNA topoisomerase II/histidine kinase"/>
    <property type="match status" value="1"/>
</dbReference>
<dbReference type="InterPro" id="IPR050351">
    <property type="entry name" value="BphY/WalK/GraS-like"/>
</dbReference>
<dbReference type="EMBL" id="CP037867">
    <property type="protein sequence ID" value="QBM29022.1"/>
    <property type="molecule type" value="Genomic_DNA"/>
</dbReference>
<dbReference type="Gene3D" id="1.10.287.130">
    <property type="match status" value="1"/>
</dbReference>
<dbReference type="PANTHER" id="PTHR42878">
    <property type="entry name" value="TWO-COMPONENT HISTIDINE KINASE"/>
    <property type="match status" value="1"/>
</dbReference>
<dbReference type="Proteomes" id="UP000293912">
    <property type="component" value="Chromosome"/>
</dbReference>
<dbReference type="Pfam" id="PF00512">
    <property type="entry name" value="HisKA"/>
    <property type="match status" value="1"/>
</dbReference>
<accession>A0A4P6WY54</accession>
<keyword evidence="4 8" id="KW-0808">Transferase</keyword>
<dbReference type="SUPFAM" id="SSF47384">
    <property type="entry name" value="Homodimeric domain of signal transducing histidine kinase"/>
    <property type="match status" value="1"/>
</dbReference>
<dbReference type="Pfam" id="PF02518">
    <property type="entry name" value="HATPase_c"/>
    <property type="match status" value="1"/>
</dbReference>
<dbReference type="KEGG" id="hpse:HPF_15105"/>
<evidence type="ECO:0000313" key="8">
    <source>
        <dbReference type="EMBL" id="QBM29022.1"/>
    </source>
</evidence>
<gene>
    <name evidence="8" type="primary">cph9</name>
    <name evidence="8" type="ORF">HPF_15105</name>
</gene>
<dbReference type="InterPro" id="IPR005467">
    <property type="entry name" value="His_kinase_dom"/>
</dbReference>
<dbReference type="PRINTS" id="PR00344">
    <property type="entry name" value="BCTRLSENSOR"/>
</dbReference>
<evidence type="ECO:0000259" key="7">
    <source>
        <dbReference type="PROSITE" id="PS50109"/>
    </source>
</evidence>
<protein>
    <recommendedName>
        <fullName evidence="2">histidine kinase</fullName>
        <ecNumber evidence="2">2.7.13.3</ecNumber>
    </recommendedName>
</protein>
<comment type="catalytic activity">
    <reaction evidence="1">
        <text>ATP + protein L-histidine = ADP + protein N-phospho-L-histidine.</text>
        <dbReference type="EC" id="2.7.13.3"/>
    </reaction>
</comment>
<reference evidence="8 9" key="1">
    <citation type="submission" date="2019-03" db="EMBL/GenBank/DDBJ databases">
        <authorList>
            <person name="Sebastian G."/>
            <person name="Baumann P."/>
            <person name="Ruckert C."/>
            <person name="Kalinowski J."/>
            <person name="Nebel B."/>
            <person name="Takors R."/>
            <person name="Blombach B."/>
        </authorList>
    </citation>
    <scope>NUCLEOTIDE SEQUENCE [LARGE SCALE GENOMIC DNA]</scope>
    <source>
        <strain evidence="8 9">DSM 1084</strain>
    </source>
</reference>
<dbReference type="GO" id="GO:0000156">
    <property type="term" value="F:phosphorelay response regulator activity"/>
    <property type="evidence" value="ECO:0007669"/>
    <property type="project" value="TreeGrafter"/>
</dbReference>
<dbReference type="InterPro" id="IPR036890">
    <property type="entry name" value="HATPase_C_sf"/>
</dbReference>
<dbReference type="SMART" id="SM00388">
    <property type="entry name" value="HisKA"/>
    <property type="match status" value="1"/>
</dbReference>
<dbReference type="SMART" id="SM00387">
    <property type="entry name" value="HATPase_c"/>
    <property type="match status" value="1"/>
</dbReference>
<sequence length="263" mass="28164">MTSPRDSHHPLALRSDPASPSGTGTVGDPAIAARLASAEQTLRDISHALAHDLRTSLRHVASYAQLLGDPSYAGQPGQVTRLSHKVMDSTRRLQHLMESVSALARLQAADLRPIRVDVDQMVQVVLRDLQLGQRSHPVSCVLAPGLPPAFADAALLRRVWEELLDNALRHALSHDRPRIEVSCEAVPGGHAYFVHDNGLGFEPEKAAELFGLFQRAQGAPAPSLGVGLALVRRIVECHGGRVWATARPGEGARFGFSLPVGGG</sequence>
<dbReference type="AlphaFoldDB" id="A0A4P6WY54"/>
<feature type="domain" description="Histidine kinase" evidence="7">
    <location>
        <begin position="48"/>
        <end position="262"/>
    </location>
</feature>
<proteinExistence type="predicted"/>
<name>A0A4P6WY54_HYDPS</name>
<dbReference type="GO" id="GO:0030295">
    <property type="term" value="F:protein kinase activator activity"/>
    <property type="evidence" value="ECO:0007669"/>
    <property type="project" value="TreeGrafter"/>
</dbReference>
<dbReference type="GO" id="GO:0000155">
    <property type="term" value="F:phosphorelay sensor kinase activity"/>
    <property type="evidence" value="ECO:0007669"/>
    <property type="project" value="InterPro"/>
</dbReference>
<dbReference type="GO" id="GO:0007234">
    <property type="term" value="P:osmosensory signaling via phosphorelay pathway"/>
    <property type="evidence" value="ECO:0007669"/>
    <property type="project" value="TreeGrafter"/>
</dbReference>
<dbReference type="EC" id="2.7.13.3" evidence="2"/>
<dbReference type="RefSeq" id="WP_079365638.1">
    <property type="nucleotide sequence ID" value="NZ_CP037867.1"/>
</dbReference>
<keyword evidence="3" id="KW-0597">Phosphoprotein</keyword>
<evidence type="ECO:0000256" key="4">
    <source>
        <dbReference type="ARBA" id="ARBA00022679"/>
    </source>
</evidence>
<evidence type="ECO:0000256" key="3">
    <source>
        <dbReference type="ARBA" id="ARBA00022553"/>
    </source>
</evidence>
<dbReference type="InterPro" id="IPR036097">
    <property type="entry name" value="HisK_dim/P_sf"/>
</dbReference>
<dbReference type="PROSITE" id="PS50109">
    <property type="entry name" value="HIS_KIN"/>
    <property type="match status" value="1"/>
</dbReference>
<keyword evidence="9" id="KW-1185">Reference proteome</keyword>
<evidence type="ECO:0000313" key="9">
    <source>
        <dbReference type="Proteomes" id="UP000293912"/>
    </source>
</evidence>